<protein>
    <submittedName>
        <fullName evidence="1">Uncharacterized protein</fullName>
    </submittedName>
</protein>
<dbReference type="Proteomes" id="UP000247702">
    <property type="component" value="Unassembled WGS sequence"/>
</dbReference>
<dbReference type="PANTHER" id="PTHR45011">
    <property type="entry name" value="DAP3-BINDING CELL DEATH ENHANCER 1"/>
    <property type="match status" value="1"/>
</dbReference>
<reference evidence="1 2" key="1">
    <citation type="submission" date="2017-11" db="EMBL/GenBank/DDBJ databases">
        <title>The genome of Rhizophagus clarus HR1 reveals common genetic basis of auxotrophy among arbuscular mycorrhizal fungi.</title>
        <authorList>
            <person name="Kobayashi Y."/>
        </authorList>
    </citation>
    <scope>NUCLEOTIDE SEQUENCE [LARGE SCALE GENOMIC DNA]</scope>
    <source>
        <strain evidence="1 2">HR1</strain>
    </source>
</reference>
<comment type="caution">
    <text evidence="1">The sequence shown here is derived from an EMBL/GenBank/DDBJ whole genome shotgun (WGS) entry which is preliminary data.</text>
</comment>
<dbReference type="AlphaFoldDB" id="A0A2Z6Q6Q5"/>
<name>A0A2Z6Q6Q5_9GLOM</name>
<accession>A0A2Z6Q6Q5</accession>
<gene>
    <name evidence="1" type="ORF">RclHR1_10670004</name>
</gene>
<dbReference type="SMART" id="SM00671">
    <property type="entry name" value="SEL1"/>
    <property type="match status" value="3"/>
</dbReference>
<dbReference type="InterPro" id="IPR006597">
    <property type="entry name" value="Sel1-like"/>
</dbReference>
<dbReference type="InterPro" id="IPR011990">
    <property type="entry name" value="TPR-like_helical_dom_sf"/>
</dbReference>
<dbReference type="PANTHER" id="PTHR45011:SF1">
    <property type="entry name" value="DAP3-BINDING CELL DEATH ENHANCER 1"/>
    <property type="match status" value="1"/>
</dbReference>
<keyword evidence="2" id="KW-1185">Reference proteome</keyword>
<dbReference type="Pfam" id="PF08238">
    <property type="entry name" value="Sel1"/>
    <property type="match status" value="4"/>
</dbReference>
<organism evidence="1 2">
    <name type="scientific">Rhizophagus clarus</name>
    <dbReference type="NCBI Taxonomy" id="94130"/>
    <lineage>
        <taxon>Eukaryota</taxon>
        <taxon>Fungi</taxon>
        <taxon>Fungi incertae sedis</taxon>
        <taxon>Mucoromycota</taxon>
        <taxon>Glomeromycotina</taxon>
        <taxon>Glomeromycetes</taxon>
        <taxon>Glomerales</taxon>
        <taxon>Glomeraceae</taxon>
        <taxon>Rhizophagus</taxon>
    </lineage>
</organism>
<dbReference type="SUPFAM" id="SSF81901">
    <property type="entry name" value="HCP-like"/>
    <property type="match status" value="1"/>
</dbReference>
<dbReference type="Gene3D" id="1.25.40.10">
    <property type="entry name" value="Tetratricopeptide repeat domain"/>
    <property type="match status" value="1"/>
</dbReference>
<sequence length="265" mass="31012">MSDNTIYEYCQTNYSQLSNKQKLIQNSEDALNNNDNTSSFEELSQITQNFSKVNILEMEPTTQDIKKHILEEDLSIIINNLINLFTQETNKGKEEKERKKFVLDYFNEYKINLQEIYCWLLNNQTSSNSTYLLGYFNYYGIGIEINEQRVCYEYGFATFFNKKKAFELFQKAAELGNIPGIYNLGRCYRSGYGTNVNKKKALELFQEAAKFGSNIAQQNLAWMYEKGQGTEQNLNQAIYWYKKSAEQGDKYSQNKLNKLLLFNNI</sequence>
<evidence type="ECO:0000313" key="1">
    <source>
        <dbReference type="EMBL" id="GBB84022.1"/>
    </source>
</evidence>
<dbReference type="InterPro" id="IPR052748">
    <property type="entry name" value="ISR_Activator"/>
</dbReference>
<dbReference type="EMBL" id="BEXD01000077">
    <property type="protein sequence ID" value="GBB84022.1"/>
    <property type="molecule type" value="Genomic_DNA"/>
</dbReference>
<proteinExistence type="predicted"/>
<evidence type="ECO:0000313" key="2">
    <source>
        <dbReference type="Proteomes" id="UP000247702"/>
    </source>
</evidence>